<reference evidence="1" key="1">
    <citation type="submission" date="2021-02" db="EMBL/GenBank/DDBJ databases">
        <authorList>
            <person name="Nowell W R."/>
        </authorList>
    </citation>
    <scope>NUCLEOTIDE SEQUENCE</scope>
</reference>
<accession>A0A816VDA1</accession>
<dbReference type="Proteomes" id="UP000676336">
    <property type="component" value="Unassembled WGS sequence"/>
</dbReference>
<dbReference type="EMBL" id="CAJNRE010013584">
    <property type="protein sequence ID" value="CAF2119523.1"/>
    <property type="molecule type" value="Genomic_DNA"/>
</dbReference>
<dbReference type="Proteomes" id="UP000663824">
    <property type="component" value="Unassembled WGS sequence"/>
</dbReference>
<sequence>MAANYHNQQNQFILHKQVHNSSHDSTAQMVSNSLNLVNDYVYDPTTNIHYCTNRNSSQNNIQASSPPTNIQNIQTLDSPARSIRRLHSDDHDDDFTMVTYKKKKNNNNNNLMYHKNQLYQQSSSSVNNNNGQSSFQAHNHRIITNSNLMHQKVTHDSSQHHPDITIAATRYAHTRFPFSPFIIRFSTGNVKDKQAAEEITLFFKNEHQIDISFSNYRSSTFKCSSNEYDILLFVKDANSFTGLLDEDKWPPQIGSQYYTFPSSPTIPPQLSLIIKNVNFHTDINEFSSDLKTKFPEIINVIRLKNKFQQDIKIVKIEFVSTSARDQILAAGKINVNYRSYDVEEYIAPARVLICSKCCGIGHFKPQCTQSNETCKTCGLSFPDLKQHVCSNLPNCIHCGGEHLSNVVSCPVVKQYRAALTKKLLLVTNYNSTSTVNCYKYDSVQFPQLNSSLNPSTAGSHNIILSKLNELATNMEKLNDNIFKITLCNEKFEKFMKDKIDSDKIIQQEITVLKHNDKALEVNQVQHELKLKRYENILVKLLMPMLDEMSKVVLLLNHDQHGRPLDPGLKTNFEIIRTKLKLALEGKDLS</sequence>
<evidence type="ECO:0000313" key="1">
    <source>
        <dbReference type="EMBL" id="CAF2119523.1"/>
    </source>
</evidence>
<dbReference type="EMBL" id="CAJOBI010004956">
    <property type="protein sequence ID" value="CAF4017782.1"/>
    <property type="molecule type" value="Genomic_DNA"/>
</dbReference>
<evidence type="ECO:0000313" key="2">
    <source>
        <dbReference type="EMBL" id="CAF4017782.1"/>
    </source>
</evidence>
<evidence type="ECO:0000313" key="3">
    <source>
        <dbReference type="Proteomes" id="UP000663824"/>
    </source>
</evidence>
<dbReference type="AlphaFoldDB" id="A0A816VDA1"/>
<comment type="caution">
    <text evidence="1">The sequence shown here is derived from an EMBL/GenBank/DDBJ whole genome shotgun (WGS) entry which is preliminary data.</text>
</comment>
<protein>
    <submittedName>
        <fullName evidence="1">Uncharacterized protein</fullName>
    </submittedName>
</protein>
<proteinExistence type="predicted"/>
<organism evidence="1 3">
    <name type="scientific">Rotaria magnacalcarata</name>
    <dbReference type="NCBI Taxonomy" id="392030"/>
    <lineage>
        <taxon>Eukaryota</taxon>
        <taxon>Metazoa</taxon>
        <taxon>Spiralia</taxon>
        <taxon>Gnathifera</taxon>
        <taxon>Rotifera</taxon>
        <taxon>Eurotatoria</taxon>
        <taxon>Bdelloidea</taxon>
        <taxon>Philodinida</taxon>
        <taxon>Philodinidae</taxon>
        <taxon>Rotaria</taxon>
    </lineage>
</organism>
<gene>
    <name evidence="1" type="ORF">MBJ925_LOCUS25658</name>
    <name evidence="2" type="ORF">SMN809_LOCUS12840</name>
</gene>
<name>A0A816VDA1_9BILA</name>